<dbReference type="InterPro" id="IPR027417">
    <property type="entry name" value="P-loop_NTPase"/>
</dbReference>
<evidence type="ECO:0000256" key="1">
    <source>
        <dbReference type="ARBA" id="ARBA00004651"/>
    </source>
</evidence>
<dbReference type="GO" id="GO:0090374">
    <property type="term" value="P:oligopeptide export from mitochondrion"/>
    <property type="evidence" value="ECO:0007669"/>
    <property type="project" value="TreeGrafter"/>
</dbReference>
<dbReference type="SUPFAM" id="SSF52540">
    <property type="entry name" value="P-loop containing nucleoside triphosphate hydrolases"/>
    <property type="match status" value="2"/>
</dbReference>
<dbReference type="FunFam" id="3.40.50.300:FF:000205">
    <property type="entry name" value="ABC transporter B family member 4"/>
    <property type="match status" value="1"/>
</dbReference>
<protein>
    <submittedName>
        <fullName evidence="16">Uncharacterized protein</fullName>
    </submittedName>
</protein>
<dbReference type="PROSITE" id="PS50893">
    <property type="entry name" value="ABC_TRANSPORTER_2"/>
    <property type="match status" value="2"/>
</dbReference>
<keyword evidence="8 13" id="KW-1133">Transmembrane helix</keyword>
<evidence type="ECO:0000256" key="12">
    <source>
        <dbReference type="SAM" id="MobiDB-lite"/>
    </source>
</evidence>
<evidence type="ECO:0000313" key="17">
    <source>
        <dbReference type="Proteomes" id="UP000650467"/>
    </source>
</evidence>
<dbReference type="CDD" id="cd18577">
    <property type="entry name" value="ABC_6TM_Pgp_ABCB1_D1_like"/>
    <property type="match status" value="1"/>
</dbReference>
<feature type="transmembrane region" description="Helical" evidence="13">
    <location>
        <begin position="287"/>
        <end position="313"/>
    </location>
</feature>
<dbReference type="InterPro" id="IPR036640">
    <property type="entry name" value="ABC1_TM_sf"/>
</dbReference>
<feature type="transmembrane region" description="Helical" evidence="13">
    <location>
        <begin position="61"/>
        <end position="85"/>
    </location>
</feature>
<evidence type="ECO:0000259" key="15">
    <source>
        <dbReference type="PROSITE" id="PS50929"/>
    </source>
</evidence>
<dbReference type="SMART" id="SM00382">
    <property type="entry name" value="AAA"/>
    <property type="match status" value="2"/>
</dbReference>
<keyword evidence="17" id="KW-1185">Reference proteome</keyword>
<dbReference type="FunFam" id="1.20.1560.10:FF:000295">
    <property type="entry name" value="MDR-like ABC transporter"/>
    <property type="match status" value="1"/>
</dbReference>
<keyword evidence="4 13" id="KW-0812">Transmembrane</keyword>
<feature type="transmembrane region" description="Helical" evidence="13">
    <location>
        <begin position="856"/>
        <end position="889"/>
    </location>
</feature>
<dbReference type="GO" id="GO:0016887">
    <property type="term" value="F:ATP hydrolysis activity"/>
    <property type="evidence" value="ECO:0007669"/>
    <property type="project" value="InterPro"/>
</dbReference>
<gene>
    <name evidence="16" type="ORF">HXX76_011344</name>
</gene>
<dbReference type="InterPro" id="IPR039421">
    <property type="entry name" value="Type_1_exporter"/>
</dbReference>
<dbReference type="InterPro" id="IPR011527">
    <property type="entry name" value="ABC1_TM_dom"/>
</dbReference>
<dbReference type="InterPro" id="IPR003593">
    <property type="entry name" value="AAA+_ATPase"/>
</dbReference>
<dbReference type="FunFam" id="3.40.50.300:FF:000066">
    <property type="entry name" value="ABC transporter B family member 1"/>
    <property type="match status" value="1"/>
</dbReference>
<feature type="transmembrane region" description="Helical" evidence="13">
    <location>
        <begin position="111"/>
        <end position="131"/>
    </location>
</feature>
<dbReference type="GO" id="GO:0005886">
    <property type="term" value="C:plasma membrane"/>
    <property type="evidence" value="ECO:0007669"/>
    <property type="project" value="UniProtKB-SubCell"/>
</dbReference>
<keyword evidence="6" id="KW-0547">Nucleotide-binding</keyword>
<proteinExistence type="inferred from homology"/>
<feature type="domain" description="ABC transmembrane type-1" evidence="15">
    <location>
        <begin position="860"/>
        <end position="1147"/>
    </location>
</feature>
<feature type="domain" description="ABC transporter" evidence="14">
    <location>
        <begin position="433"/>
        <end position="669"/>
    </location>
</feature>
<feature type="domain" description="ABC transporter" evidence="14">
    <location>
        <begin position="1195"/>
        <end position="1431"/>
    </location>
</feature>
<keyword evidence="9 13" id="KW-0472">Membrane</keyword>
<dbReference type="EMBL" id="JAEHOC010000033">
    <property type="protein sequence ID" value="KAG2428638.1"/>
    <property type="molecule type" value="Genomic_DNA"/>
</dbReference>
<dbReference type="PANTHER" id="PTHR43394:SF11">
    <property type="entry name" value="ATP-BINDING CASSETTE TRANSPORTER"/>
    <property type="match status" value="1"/>
</dbReference>
<dbReference type="InterPro" id="IPR003439">
    <property type="entry name" value="ABC_transporter-like_ATP-bd"/>
</dbReference>
<evidence type="ECO:0000256" key="7">
    <source>
        <dbReference type="ARBA" id="ARBA00022840"/>
    </source>
</evidence>
<evidence type="ECO:0000313" key="16">
    <source>
        <dbReference type="EMBL" id="KAG2428638.1"/>
    </source>
</evidence>
<dbReference type="CDD" id="cd18578">
    <property type="entry name" value="ABC_6TM_Pgp_ABCB1_D2_like"/>
    <property type="match status" value="1"/>
</dbReference>
<evidence type="ECO:0000256" key="5">
    <source>
        <dbReference type="ARBA" id="ARBA00022737"/>
    </source>
</evidence>
<evidence type="ECO:0000256" key="3">
    <source>
        <dbReference type="ARBA" id="ARBA00022448"/>
    </source>
</evidence>
<dbReference type="InterPro" id="IPR017871">
    <property type="entry name" value="ABC_transporter-like_CS"/>
</dbReference>
<feature type="transmembrane region" description="Helical" evidence="13">
    <location>
        <begin position="1004"/>
        <end position="1025"/>
    </location>
</feature>
<feature type="transmembrane region" description="Helical" evidence="13">
    <location>
        <begin position="206"/>
        <end position="227"/>
    </location>
</feature>
<evidence type="ECO:0000256" key="9">
    <source>
        <dbReference type="ARBA" id="ARBA00023136"/>
    </source>
</evidence>
<dbReference type="Pfam" id="PF00664">
    <property type="entry name" value="ABC_membrane"/>
    <property type="match status" value="2"/>
</dbReference>
<reference evidence="16" key="1">
    <citation type="journal article" date="2020" name="bioRxiv">
        <title>Comparative genomics of Chlamydomonas.</title>
        <authorList>
            <person name="Craig R.J."/>
            <person name="Hasan A.R."/>
            <person name="Ness R.W."/>
            <person name="Keightley P.D."/>
        </authorList>
    </citation>
    <scope>NUCLEOTIDE SEQUENCE</scope>
    <source>
        <strain evidence="16">SAG 7.73</strain>
    </source>
</reference>
<comment type="subunit">
    <text evidence="11">Interacts with 1-naphthylphthalamic acid (NPA).</text>
</comment>
<feature type="region of interest" description="Disordered" evidence="12">
    <location>
        <begin position="379"/>
        <end position="419"/>
    </location>
</feature>
<comment type="subcellular location">
    <subcellularLocation>
        <location evidence="1">Cell membrane</location>
        <topology evidence="1">Multi-pass membrane protein</topology>
    </subcellularLocation>
</comment>
<dbReference type="PANTHER" id="PTHR43394">
    <property type="entry name" value="ATP-DEPENDENT PERMEASE MDL1, MITOCHONDRIAL"/>
    <property type="match status" value="1"/>
</dbReference>
<evidence type="ECO:0000256" key="6">
    <source>
        <dbReference type="ARBA" id="ARBA00022741"/>
    </source>
</evidence>
<feature type="compositionally biased region" description="Low complexity" evidence="12">
    <location>
        <begin position="384"/>
        <end position="396"/>
    </location>
</feature>
<feature type="transmembrane region" description="Helical" evidence="13">
    <location>
        <begin position="325"/>
        <end position="343"/>
    </location>
</feature>
<evidence type="ECO:0000259" key="14">
    <source>
        <dbReference type="PROSITE" id="PS50893"/>
    </source>
</evidence>
<keyword evidence="5" id="KW-0677">Repeat</keyword>
<dbReference type="OrthoDB" id="6500128at2759"/>
<evidence type="ECO:0000256" key="8">
    <source>
        <dbReference type="ARBA" id="ARBA00022989"/>
    </source>
</evidence>
<evidence type="ECO:0000256" key="13">
    <source>
        <dbReference type="SAM" id="Phobius"/>
    </source>
</evidence>
<dbReference type="PROSITE" id="PS00211">
    <property type="entry name" value="ABC_TRANSPORTER_1"/>
    <property type="match status" value="2"/>
</dbReference>
<dbReference type="GO" id="GO:0005743">
    <property type="term" value="C:mitochondrial inner membrane"/>
    <property type="evidence" value="ECO:0007669"/>
    <property type="project" value="TreeGrafter"/>
</dbReference>
<dbReference type="Gene3D" id="1.20.1560.10">
    <property type="entry name" value="ABC transporter type 1, transmembrane domain"/>
    <property type="match status" value="2"/>
</dbReference>
<organism evidence="16 17">
    <name type="scientific">Chlamydomonas incerta</name>
    <dbReference type="NCBI Taxonomy" id="51695"/>
    <lineage>
        <taxon>Eukaryota</taxon>
        <taxon>Viridiplantae</taxon>
        <taxon>Chlorophyta</taxon>
        <taxon>core chlorophytes</taxon>
        <taxon>Chlorophyceae</taxon>
        <taxon>CS clade</taxon>
        <taxon>Chlamydomonadales</taxon>
        <taxon>Chlamydomonadaceae</taxon>
        <taxon>Chlamydomonas</taxon>
    </lineage>
</organism>
<dbReference type="Gene3D" id="3.40.50.300">
    <property type="entry name" value="P-loop containing nucleotide triphosphate hydrolases"/>
    <property type="match status" value="2"/>
</dbReference>
<dbReference type="PROSITE" id="PS50929">
    <property type="entry name" value="ABC_TM1F"/>
    <property type="match status" value="2"/>
</dbReference>
<accession>A0A835VWN9</accession>
<keyword evidence="7" id="KW-0067">ATP-binding</keyword>
<dbReference type="Proteomes" id="UP000650467">
    <property type="component" value="Unassembled WGS sequence"/>
</dbReference>
<dbReference type="CDD" id="cd03249">
    <property type="entry name" value="ABC_MTABC3_MDL1_MDL2"/>
    <property type="match status" value="2"/>
</dbReference>
<feature type="transmembrane region" description="Helical" evidence="13">
    <location>
        <begin position="901"/>
        <end position="919"/>
    </location>
</feature>
<evidence type="ECO:0000256" key="10">
    <source>
        <dbReference type="ARBA" id="ARBA00023180"/>
    </source>
</evidence>
<evidence type="ECO:0000256" key="11">
    <source>
        <dbReference type="ARBA" id="ARBA00062948"/>
    </source>
</evidence>
<sequence length="1445" mass="152805">MTLTAVISHRPSVATEDLAAGHVAEAGPEQHEPVAKEEIPKEEIPPVPFQRLFSAADRVDVLLITFGAIGALANGALMPLFAIFLGDFTDAFGAPGTRDFMATVSDIALKFLYIGCGAAVGSYLESCLWMYTGNRQANRLRTRFLRAVLHQDVAFFDVNSTTGGLVQGLNEDSIDVQNAISEKLGAFMHHSSTFVVGLIIGFTKGWAMALVMVGCMPLTAFIGAMLAKGTEMATAASAQAYAEASTIAQQNIAQIRTVAAYNREQAAMQQYEKALELPRKMGLRQSWLSGLSFGGINMVMYGTYAVGLIFGAYRIAAGAYTGGQVLMVLISTLMGGFALGQAAPNLEYFAKGRSAGGRMFRVIDREPTIGAELLEEEQVAAGGKPTQPKQPQQLQLANGKAGGAEGGKEASGHHTPPGPVALIEPPASVRGEVQLIDVDFAYPARPDVLLFNKFNLHVPAGKTVALVGSSGSGKSTVVQLIERFYDPLAGTVTLDGIDLRTLPLRWLRNQVGLVSQEPTLFATTIYENIAIGAKEASAEEVEAAARAANAHTFISNLPQGYETQVGERGVQLSGGQKQRIAIARAILKSPKVMLLDEATSALDTRSEALVQAALDRLVVGRTTVVVAHRLSTIKNADSIAVVQGGHIVEQGTHDELLRDPEGAYSLLVKLQVEAKKLEAVEEAELVPEDGADEILDVAAAAAAADRASLVDAAEPGGGGAAAGAPVAAGGRHGSLAAVGDLAAPSGPASVVAAEGLSKPAHTAPVTGTAGASRQDSAVPPDAVAIPIPTPVPPAGPGSNFGALPGVAKPPAGSVAAAAAAAATRIVGVEARDGKEDKEKPYHVPFKRLAKYADGEYWVAAIGCIASAVSGAQHPAFGFTLASMIAIFYLPDMDELISKASFYCWMFFVIAVGGFLSALVQQVAFGRVAQAVSGRVRVQLFGSILRQEVAWFDDAEHSSGKLTANLATDATYVRGAVGDVFAVAFQNMSTLVLGYLVALGFDWRMALLITGIFPLLMLSMVIQLRFHTSFTSDADKQYAGANQMVTEAFSSIRVIHAYNLQGFIAGQYEKMISHANGLLVRQSNVSGLSFAYSNFVMFGMYSLIIYFMGQEINHGWTDFGDSLKAYMAITFAAIGMAQATRTFPDLGNARSAVQRIFPIIDRKPVIDSSTEDGKQPDTSAAGDNAKAAEHAICGEIEFRDVRFAYPSRISVVIFNQFNLNVPAGKTVALVGESGSGKSTVVGLIERFYDPLGGSVLLDGVDVRDYNLKYLRAQIGLVSQEPLLFNGTIADNIRIGKQDATQEELQAAAEAANARTFIEALPEKYNTNVGEGGIQLSGGQKQRVAIARAVVKNPKVMLLDEATSALDACSEAVVQAALDRIMQGRTSIVIAHRLSTIRHANTIAVVYRGQVLEKGTHDELMALDGSYARLVAAQSREPANKAAGKKK</sequence>
<evidence type="ECO:0000256" key="4">
    <source>
        <dbReference type="ARBA" id="ARBA00022692"/>
    </source>
</evidence>
<dbReference type="GO" id="GO:0005524">
    <property type="term" value="F:ATP binding"/>
    <property type="evidence" value="ECO:0007669"/>
    <property type="project" value="UniProtKB-KW"/>
</dbReference>
<keyword evidence="10" id="KW-0325">Glycoprotein</keyword>
<feature type="transmembrane region" description="Helical" evidence="13">
    <location>
        <begin position="1089"/>
        <end position="1108"/>
    </location>
</feature>
<dbReference type="Pfam" id="PF00005">
    <property type="entry name" value="ABC_tran"/>
    <property type="match status" value="2"/>
</dbReference>
<comment type="caution">
    <text evidence="16">The sequence shown here is derived from an EMBL/GenBank/DDBJ whole genome shotgun (WGS) entry which is preliminary data.</text>
</comment>
<dbReference type="FunFam" id="1.20.1560.10:FF:000600">
    <property type="entry name" value="MDR-like ABC transporter"/>
    <property type="match status" value="1"/>
</dbReference>
<comment type="similarity">
    <text evidence="2">Belongs to the ABC transporter superfamily. ABCB family. Multidrug resistance exporter (TC 3.A.1.201) subfamily.</text>
</comment>
<name>A0A835VWN9_CHLIN</name>
<feature type="domain" description="ABC transmembrane type-1" evidence="15">
    <location>
        <begin position="66"/>
        <end position="351"/>
    </location>
</feature>
<feature type="transmembrane region" description="Helical" evidence="13">
    <location>
        <begin position="979"/>
        <end position="997"/>
    </location>
</feature>
<keyword evidence="3" id="KW-0813">Transport</keyword>
<evidence type="ECO:0000256" key="2">
    <source>
        <dbReference type="ARBA" id="ARBA00007577"/>
    </source>
</evidence>
<dbReference type="SUPFAM" id="SSF90123">
    <property type="entry name" value="ABC transporter transmembrane region"/>
    <property type="match status" value="2"/>
</dbReference>
<dbReference type="GO" id="GO:0015421">
    <property type="term" value="F:ABC-type oligopeptide transporter activity"/>
    <property type="evidence" value="ECO:0007669"/>
    <property type="project" value="TreeGrafter"/>
</dbReference>